<protein>
    <submittedName>
        <fullName evidence="1">ATPase AAA</fullName>
    </submittedName>
</protein>
<keyword evidence="2" id="KW-1185">Reference proteome</keyword>
<dbReference type="InterPro" id="IPR027417">
    <property type="entry name" value="P-loop_NTPase"/>
</dbReference>
<gene>
    <name evidence="1" type="ORF">GCM10012278_57470</name>
</gene>
<reference evidence="1" key="1">
    <citation type="journal article" date="2014" name="Int. J. Syst. Evol. Microbiol.">
        <title>Complete genome sequence of Corynebacterium casei LMG S-19264T (=DSM 44701T), isolated from a smear-ripened cheese.</title>
        <authorList>
            <consortium name="US DOE Joint Genome Institute (JGI-PGF)"/>
            <person name="Walter F."/>
            <person name="Albersmeier A."/>
            <person name="Kalinowski J."/>
            <person name="Ruckert C."/>
        </authorList>
    </citation>
    <scope>NUCLEOTIDE SEQUENCE</scope>
    <source>
        <strain evidence="1">CGMCC 4.7430</strain>
    </source>
</reference>
<dbReference type="PANTHER" id="PTHR34704:SF2">
    <property type="entry name" value="ATPASE"/>
    <property type="match status" value="1"/>
</dbReference>
<reference evidence="1" key="2">
    <citation type="submission" date="2020-09" db="EMBL/GenBank/DDBJ databases">
        <authorList>
            <person name="Sun Q."/>
            <person name="Zhou Y."/>
        </authorList>
    </citation>
    <scope>NUCLEOTIDE SEQUENCE</scope>
    <source>
        <strain evidence="1">CGMCC 4.7430</strain>
    </source>
</reference>
<dbReference type="Gene3D" id="3.40.50.300">
    <property type="entry name" value="P-loop containing nucleotide triphosphate hydrolases"/>
    <property type="match status" value="1"/>
</dbReference>
<proteinExistence type="predicted"/>
<dbReference type="SUPFAM" id="SSF52540">
    <property type="entry name" value="P-loop containing nucleoside triphosphate hydrolases"/>
    <property type="match status" value="1"/>
</dbReference>
<dbReference type="EMBL" id="BMNK01000011">
    <property type="protein sequence ID" value="GGP11893.1"/>
    <property type="molecule type" value="Genomic_DNA"/>
</dbReference>
<name>A0A918E825_9ACTN</name>
<evidence type="ECO:0000313" key="2">
    <source>
        <dbReference type="Proteomes" id="UP000660745"/>
    </source>
</evidence>
<sequence>MEKPARVLARDTEWSTLAQFVEHPDARLRLGVVSGRRRVGKSYLLRALAEAGGGLYVTAVAEEGVVPARRRLAADIARYAGIETSLIGDASWESLLTTAIDLVLRRSGSSGLLVIDELPYWMTHSPELPGLLQLLYDQSQAGHGHQGGRVIVCGSAISVMNELLSGTKALRGRAALDLRLRPFDLPTMARHWEVGDPSVALRMHAVLGGSPGYRNLAGVPAPQRPEELDAWVQATVLDPTQALYSGSESEYLLREDPRFTGSTLHYGIINAVAGGATSPAKIGGLLELPRSSLTRPIEALVSAGYLRHDSDPLWERRSVISVADPIIRFHNLMTVPQRDLVDTGRSAEAWRRARPTFAARILGPHFEDCARAWLRGQADPAVYHSAGQVTATVVNDRKGQAKHEIDVIALDKRAGQAVIGLIGEAKATVTRRGVADLDRMDGLKTLLGEHEHDTTMATLAIFSLEGFHPELIATAQRRGDVLLVDLETMFGLRGPVAVPTAGGAAGRTRGPTP</sequence>
<evidence type="ECO:0000313" key="1">
    <source>
        <dbReference type="EMBL" id="GGP11893.1"/>
    </source>
</evidence>
<accession>A0A918E825</accession>
<dbReference type="AlphaFoldDB" id="A0A918E825"/>
<organism evidence="1 2">
    <name type="scientific">Nonomuraea glycinis</name>
    <dbReference type="NCBI Taxonomy" id="2047744"/>
    <lineage>
        <taxon>Bacteria</taxon>
        <taxon>Bacillati</taxon>
        <taxon>Actinomycetota</taxon>
        <taxon>Actinomycetes</taxon>
        <taxon>Streptosporangiales</taxon>
        <taxon>Streptosporangiaceae</taxon>
        <taxon>Nonomuraea</taxon>
    </lineage>
</organism>
<dbReference type="PANTHER" id="PTHR34704">
    <property type="entry name" value="ATPASE"/>
    <property type="match status" value="1"/>
</dbReference>
<comment type="caution">
    <text evidence="1">The sequence shown here is derived from an EMBL/GenBank/DDBJ whole genome shotgun (WGS) entry which is preliminary data.</text>
</comment>
<dbReference type="Proteomes" id="UP000660745">
    <property type="component" value="Unassembled WGS sequence"/>
</dbReference>
<dbReference type="RefSeq" id="WP_225277760.1">
    <property type="nucleotide sequence ID" value="NZ_BMNK01000011.1"/>
</dbReference>